<feature type="region of interest" description="Disordered" evidence="4">
    <location>
        <begin position="130"/>
        <end position="161"/>
    </location>
</feature>
<dbReference type="InterPro" id="IPR043145">
    <property type="entry name" value="Znf_ZZ_sf"/>
</dbReference>
<feature type="domain" description="ZZ-type" evidence="5">
    <location>
        <begin position="229"/>
        <end position="251"/>
    </location>
</feature>
<proteinExistence type="predicted"/>
<dbReference type="CDD" id="cd09212">
    <property type="entry name" value="PUB"/>
    <property type="match status" value="1"/>
</dbReference>
<dbReference type="STRING" id="33097.A0A150GTU3"/>
<dbReference type="Proteomes" id="UP000075714">
    <property type="component" value="Unassembled WGS sequence"/>
</dbReference>
<dbReference type="OrthoDB" id="30336at2759"/>
<evidence type="ECO:0000256" key="2">
    <source>
        <dbReference type="ARBA" id="ARBA00022771"/>
    </source>
</evidence>
<evidence type="ECO:0000259" key="5">
    <source>
        <dbReference type="Pfam" id="PF00569"/>
    </source>
</evidence>
<dbReference type="Pfam" id="PF00569">
    <property type="entry name" value="ZZ"/>
    <property type="match status" value="1"/>
</dbReference>
<dbReference type="AlphaFoldDB" id="A0A150GTU3"/>
<feature type="compositionally biased region" description="Polar residues" evidence="4">
    <location>
        <begin position="277"/>
        <end position="288"/>
    </location>
</feature>
<organism evidence="7 8">
    <name type="scientific">Gonium pectorale</name>
    <name type="common">Green alga</name>
    <dbReference type="NCBI Taxonomy" id="33097"/>
    <lineage>
        <taxon>Eukaryota</taxon>
        <taxon>Viridiplantae</taxon>
        <taxon>Chlorophyta</taxon>
        <taxon>core chlorophytes</taxon>
        <taxon>Chlorophyceae</taxon>
        <taxon>CS clade</taxon>
        <taxon>Chlamydomonadales</taxon>
        <taxon>Volvocaceae</taxon>
        <taxon>Gonium</taxon>
    </lineage>
</organism>
<dbReference type="GO" id="GO:0008270">
    <property type="term" value="F:zinc ion binding"/>
    <property type="evidence" value="ECO:0007669"/>
    <property type="project" value="UniProtKB-KW"/>
</dbReference>
<evidence type="ECO:0000259" key="6">
    <source>
        <dbReference type="Pfam" id="PF09409"/>
    </source>
</evidence>
<reference evidence="8" key="1">
    <citation type="journal article" date="2016" name="Nat. Commun.">
        <title>The Gonium pectorale genome demonstrates co-option of cell cycle regulation during the evolution of multicellularity.</title>
        <authorList>
            <person name="Hanschen E.R."/>
            <person name="Marriage T.N."/>
            <person name="Ferris P.J."/>
            <person name="Hamaji T."/>
            <person name="Toyoda A."/>
            <person name="Fujiyama A."/>
            <person name="Neme R."/>
            <person name="Noguchi H."/>
            <person name="Minakuchi Y."/>
            <person name="Suzuki M."/>
            <person name="Kawai-Toyooka H."/>
            <person name="Smith D.R."/>
            <person name="Sparks H."/>
            <person name="Anderson J."/>
            <person name="Bakaric R."/>
            <person name="Luria V."/>
            <person name="Karger A."/>
            <person name="Kirschner M.W."/>
            <person name="Durand P.M."/>
            <person name="Michod R.E."/>
            <person name="Nozaki H."/>
            <person name="Olson B.J."/>
        </authorList>
    </citation>
    <scope>NUCLEOTIDE SEQUENCE [LARGE SCALE GENOMIC DNA]</scope>
    <source>
        <strain evidence="8">NIES-2863</strain>
    </source>
</reference>
<dbReference type="Gene3D" id="1.20.58.2190">
    <property type="match status" value="1"/>
</dbReference>
<name>A0A150GTU3_GONPE</name>
<feature type="region of interest" description="Disordered" evidence="4">
    <location>
        <begin position="262"/>
        <end position="288"/>
    </location>
</feature>
<dbReference type="InterPro" id="IPR018997">
    <property type="entry name" value="PUB_domain"/>
</dbReference>
<dbReference type="EMBL" id="LSYV01000009">
    <property type="protein sequence ID" value="KXZ52770.1"/>
    <property type="molecule type" value="Genomic_DNA"/>
</dbReference>
<dbReference type="SUPFAM" id="SSF57850">
    <property type="entry name" value="RING/U-box"/>
    <property type="match status" value="1"/>
</dbReference>
<feature type="domain" description="PUB" evidence="6">
    <location>
        <begin position="72"/>
        <end position="139"/>
    </location>
</feature>
<evidence type="ECO:0000256" key="4">
    <source>
        <dbReference type="SAM" id="MobiDB-lite"/>
    </source>
</evidence>
<keyword evidence="8" id="KW-1185">Reference proteome</keyword>
<gene>
    <name evidence="7" type="ORF">GPECTOR_8g16</name>
</gene>
<sequence>MTPLETQLVAKGVGLDVARACAELFGSYEELQLSEWVLDASITGLDLRSCRKLMSSVLWAVQANAHKGEALWRAAELLGRLTNNIVACGNSVEKYRTIRKSNPKIREALDVMAGGEAALLAAGFREQPPGGDTLVFPSPGAAPAATAPAPSPASEGGPDLRPLTVINSKLQQLGFTGSARENDDTGSSTRSRHSALPGFRYQHEIFECSCCGRPINDGSDRLVTRRHDAPHGEFRYECERCEGYNLCEQCWDKFIGGSLSPGHPRDHPFQTHHPKASQHNLRSNVSDTNPWGVVLNGASAARARERLKQRTGL</sequence>
<dbReference type="Gene3D" id="3.30.60.90">
    <property type="match status" value="1"/>
</dbReference>
<dbReference type="InterPro" id="IPR036339">
    <property type="entry name" value="PUB-like_dom_sf"/>
</dbReference>
<feature type="compositionally biased region" description="Low complexity" evidence="4">
    <location>
        <begin position="137"/>
        <end position="157"/>
    </location>
</feature>
<protein>
    <submittedName>
        <fullName evidence="7">Uncharacterized protein</fullName>
    </submittedName>
</protein>
<evidence type="ECO:0000256" key="3">
    <source>
        <dbReference type="ARBA" id="ARBA00022833"/>
    </source>
</evidence>
<accession>A0A150GTU3</accession>
<keyword evidence="2" id="KW-0863">Zinc-finger</keyword>
<dbReference type="InterPro" id="IPR000433">
    <property type="entry name" value="Znf_ZZ"/>
</dbReference>
<evidence type="ECO:0000313" key="7">
    <source>
        <dbReference type="EMBL" id="KXZ52770.1"/>
    </source>
</evidence>
<evidence type="ECO:0000313" key="8">
    <source>
        <dbReference type="Proteomes" id="UP000075714"/>
    </source>
</evidence>
<dbReference type="SUPFAM" id="SSF143503">
    <property type="entry name" value="PUG domain-like"/>
    <property type="match status" value="1"/>
</dbReference>
<keyword evidence="3" id="KW-0862">Zinc</keyword>
<dbReference type="Pfam" id="PF09409">
    <property type="entry name" value="PUB"/>
    <property type="match status" value="1"/>
</dbReference>
<evidence type="ECO:0000256" key="1">
    <source>
        <dbReference type="ARBA" id="ARBA00022723"/>
    </source>
</evidence>
<comment type="caution">
    <text evidence="7">The sequence shown here is derived from an EMBL/GenBank/DDBJ whole genome shotgun (WGS) entry which is preliminary data.</text>
</comment>
<keyword evidence="1" id="KW-0479">Metal-binding</keyword>